<dbReference type="HOGENOM" id="CLU_110616_0_0_9"/>
<organism evidence="2 3">
    <name type="scientific">Eubacterium plexicaudatum ASF492</name>
    <dbReference type="NCBI Taxonomy" id="1235802"/>
    <lineage>
        <taxon>Bacteria</taxon>
        <taxon>Bacillati</taxon>
        <taxon>Bacillota</taxon>
        <taxon>Clostridia</taxon>
        <taxon>Eubacteriales</taxon>
        <taxon>Eubacteriaceae</taxon>
        <taxon>Eubacterium</taxon>
    </lineage>
</organism>
<dbReference type="OrthoDB" id="1691101at2"/>
<evidence type="ECO:0000313" key="2">
    <source>
        <dbReference type="EMBL" id="EMZ17517.1"/>
    </source>
</evidence>
<dbReference type="GO" id="GO:0003700">
    <property type="term" value="F:DNA-binding transcription factor activity"/>
    <property type="evidence" value="ECO:0007669"/>
    <property type="project" value="InterPro"/>
</dbReference>
<dbReference type="EMBL" id="AQFT01000206">
    <property type="protein sequence ID" value="EMZ17517.1"/>
    <property type="molecule type" value="Genomic_DNA"/>
</dbReference>
<dbReference type="InterPro" id="IPR013324">
    <property type="entry name" value="RNA_pol_sigma_r3/r4-like"/>
</dbReference>
<dbReference type="eggNOG" id="COG1191">
    <property type="taxonomic scope" value="Bacteria"/>
</dbReference>
<keyword evidence="3" id="KW-1185">Reference proteome</keyword>
<proteinExistence type="predicted"/>
<sequence>MPEKIFYIKVGGRKIAVSEEVYLEYRRSIDREKYFMKDLKQGHVIVDQENMTVSYIPGREVSYESLLEADWDFPSADRPAEDMLIKAQLMEKLEEALHILSDEEMELIQELFYLERTEREAAKLFQVSQNTVHYRKNKVLEKLKGALKKFIVCIMGLKPSPLGETFR</sequence>
<dbReference type="GO" id="GO:0006352">
    <property type="term" value="P:DNA-templated transcription initiation"/>
    <property type="evidence" value="ECO:0007669"/>
    <property type="project" value="InterPro"/>
</dbReference>
<gene>
    <name evidence="2" type="ORF">C823_05937</name>
</gene>
<dbReference type="InterPro" id="IPR007630">
    <property type="entry name" value="RNA_pol_sigma70_r4"/>
</dbReference>
<reference evidence="2 3" key="1">
    <citation type="journal article" date="2014" name="Genome Announc.">
        <title>Draft genome sequences of the altered schaedler flora, a defined bacterial community from gnotobiotic mice.</title>
        <authorList>
            <person name="Wannemuehler M.J."/>
            <person name="Overstreet A.M."/>
            <person name="Ward D.V."/>
            <person name="Phillips G.J."/>
        </authorList>
    </citation>
    <scope>NUCLEOTIDE SEQUENCE [LARGE SCALE GENOMIC DNA]</scope>
    <source>
        <strain evidence="2 3">ASF492</strain>
    </source>
</reference>
<dbReference type="STRING" id="1235802.C823_05937"/>
<dbReference type="PATRIC" id="fig|1235802.3.peg.6272"/>
<dbReference type="Gene3D" id="1.20.140.160">
    <property type="match status" value="1"/>
</dbReference>
<accession>N1ZKL3</accession>
<name>N1ZKL3_9FIRM</name>
<dbReference type="Proteomes" id="UP000012589">
    <property type="component" value="Unassembled WGS sequence"/>
</dbReference>
<evidence type="ECO:0000259" key="1">
    <source>
        <dbReference type="Pfam" id="PF04545"/>
    </source>
</evidence>
<dbReference type="SUPFAM" id="SSF88659">
    <property type="entry name" value="Sigma3 and sigma4 domains of RNA polymerase sigma factors"/>
    <property type="match status" value="1"/>
</dbReference>
<comment type="caution">
    <text evidence="2">The sequence shown here is derived from an EMBL/GenBank/DDBJ whole genome shotgun (WGS) entry which is preliminary data.</text>
</comment>
<feature type="domain" description="RNA polymerase sigma-70 region 4" evidence="1">
    <location>
        <begin position="96"/>
        <end position="144"/>
    </location>
</feature>
<dbReference type="Pfam" id="PF04545">
    <property type="entry name" value="Sigma70_r4"/>
    <property type="match status" value="1"/>
</dbReference>
<evidence type="ECO:0000313" key="3">
    <source>
        <dbReference type="Proteomes" id="UP000012589"/>
    </source>
</evidence>
<protein>
    <submittedName>
        <fullName evidence="2">Sigma-70 family RNA polymerase sigma factor</fullName>
    </submittedName>
</protein>
<dbReference type="AlphaFoldDB" id="N1ZKL3"/>